<keyword evidence="2" id="KW-1185">Reference proteome</keyword>
<reference evidence="1" key="4">
    <citation type="submission" date="2019-03" db="UniProtKB">
        <authorList>
            <consortium name="EnsemblPlants"/>
        </authorList>
    </citation>
    <scope>IDENTIFICATION</scope>
</reference>
<evidence type="ECO:0000313" key="1">
    <source>
        <dbReference type="EnsemblPlants" id="AET6Gv20269100.4"/>
    </source>
</evidence>
<proteinExistence type="predicted"/>
<reference evidence="1" key="3">
    <citation type="journal article" date="2017" name="Nature">
        <title>Genome sequence of the progenitor of the wheat D genome Aegilops tauschii.</title>
        <authorList>
            <person name="Luo M.C."/>
            <person name="Gu Y.Q."/>
            <person name="Puiu D."/>
            <person name="Wang H."/>
            <person name="Twardziok S.O."/>
            <person name="Deal K.R."/>
            <person name="Huo N."/>
            <person name="Zhu T."/>
            <person name="Wang L."/>
            <person name="Wang Y."/>
            <person name="McGuire P.E."/>
            <person name="Liu S."/>
            <person name="Long H."/>
            <person name="Ramasamy R.K."/>
            <person name="Rodriguez J.C."/>
            <person name="Van S.L."/>
            <person name="Yuan L."/>
            <person name="Wang Z."/>
            <person name="Xia Z."/>
            <person name="Xiao L."/>
            <person name="Anderson O.D."/>
            <person name="Ouyang S."/>
            <person name="Liang Y."/>
            <person name="Zimin A.V."/>
            <person name="Pertea G."/>
            <person name="Qi P."/>
            <person name="Bennetzen J.L."/>
            <person name="Dai X."/>
            <person name="Dawson M.W."/>
            <person name="Muller H.G."/>
            <person name="Kugler K."/>
            <person name="Rivarola-Duarte L."/>
            <person name="Spannagl M."/>
            <person name="Mayer K.F.X."/>
            <person name="Lu F.H."/>
            <person name="Bevan M.W."/>
            <person name="Leroy P."/>
            <person name="Li P."/>
            <person name="You F.M."/>
            <person name="Sun Q."/>
            <person name="Liu Z."/>
            <person name="Lyons E."/>
            <person name="Wicker T."/>
            <person name="Salzberg S.L."/>
            <person name="Devos K.M."/>
            <person name="Dvorak J."/>
        </authorList>
    </citation>
    <scope>NUCLEOTIDE SEQUENCE [LARGE SCALE GENOMIC DNA]</scope>
    <source>
        <strain evidence="1">cv. AL8/78</strain>
    </source>
</reference>
<sequence length="100" mass="11469">FLQKEGSLARTGTELEEQNNFMNIKKGKEKEVIAIRQKGRIWLRFWGLLFWACICSFRGEMEGGQDGAANMLCQIQRISARHHLSKLNLLNAIVCKIVSF</sequence>
<dbReference type="AlphaFoldDB" id="A0A453N844"/>
<reference evidence="2" key="1">
    <citation type="journal article" date="2014" name="Science">
        <title>Ancient hybridizations among the ancestral genomes of bread wheat.</title>
        <authorList>
            <consortium name="International Wheat Genome Sequencing Consortium,"/>
            <person name="Marcussen T."/>
            <person name="Sandve S.R."/>
            <person name="Heier L."/>
            <person name="Spannagl M."/>
            <person name="Pfeifer M."/>
            <person name="Jakobsen K.S."/>
            <person name="Wulff B.B."/>
            <person name="Steuernagel B."/>
            <person name="Mayer K.F."/>
            <person name="Olsen O.A."/>
        </authorList>
    </citation>
    <scope>NUCLEOTIDE SEQUENCE [LARGE SCALE GENOMIC DNA]</scope>
    <source>
        <strain evidence="2">cv. AL8/78</strain>
    </source>
</reference>
<accession>A0A453N844</accession>
<reference evidence="2" key="2">
    <citation type="journal article" date="2017" name="Nat. Plants">
        <title>The Aegilops tauschii genome reveals multiple impacts of transposons.</title>
        <authorList>
            <person name="Zhao G."/>
            <person name="Zou C."/>
            <person name="Li K."/>
            <person name="Wang K."/>
            <person name="Li T."/>
            <person name="Gao L."/>
            <person name="Zhang X."/>
            <person name="Wang H."/>
            <person name="Yang Z."/>
            <person name="Liu X."/>
            <person name="Jiang W."/>
            <person name="Mao L."/>
            <person name="Kong X."/>
            <person name="Jiao Y."/>
            <person name="Jia J."/>
        </authorList>
    </citation>
    <scope>NUCLEOTIDE SEQUENCE [LARGE SCALE GENOMIC DNA]</scope>
    <source>
        <strain evidence="2">cv. AL8/78</strain>
    </source>
</reference>
<evidence type="ECO:0000313" key="2">
    <source>
        <dbReference type="Proteomes" id="UP000015105"/>
    </source>
</evidence>
<organism evidence="1 2">
    <name type="scientific">Aegilops tauschii subsp. strangulata</name>
    <name type="common">Goatgrass</name>
    <dbReference type="NCBI Taxonomy" id="200361"/>
    <lineage>
        <taxon>Eukaryota</taxon>
        <taxon>Viridiplantae</taxon>
        <taxon>Streptophyta</taxon>
        <taxon>Embryophyta</taxon>
        <taxon>Tracheophyta</taxon>
        <taxon>Spermatophyta</taxon>
        <taxon>Magnoliopsida</taxon>
        <taxon>Liliopsida</taxon>
        <taxon>Poales</taxon>
        <taxon>Poaceae</taxon>
        <taxon>BOP clade</taxon>
        <taxon>Pooideae</taxon>
        <taxon>Triticodae</taxon>
        <taxon>Triticeae</taxon>
        <taxon>Triticinae</taxon>
        <taxon>Aegilops</taxon>
    </lineage>
</organism>
<protein>
    <submittedName>
        <fullName evidence="1">Uncharacterized protein</fullName>
    </submittedName>
</protein>
<reference evidence="1" key="5">
    <citation type="journal article" date="2021" name="G3 (Bethesda)">
        <title>Aegilops tauschii genome assembly Aet v5.0 features greater sequence contiguity and improved annotation.</title>
        <authorList>
            <person name="Wang L."/>
            <person name="Zhu T."/>
            <person name="Rodriguez J.C."/>
            <person name="Deal K.R."/>
            <person name="Dubcovsky J."/>
            <person name="McGuire P.E."/>
            <person name="Lux T."/>
            <person name="Spannagl M."/>
            <person name="Mayer K.F.X."/>
            <person name="Baldrich P."/>
            <person name="Meyers B.C."/>
            <person name="Huo N."/>
            <person name="Gu Y.Q."/>
            <person name="Zhou H."/>
            <person name="Devos K.M."/>
            <person name="Bennetzen J.L."/>
            <person name="Unver T."/>
            <person name="Budak H."/>
            <person name="Gulick P.J."/>
            <person name="Galiba G."/>
            <person name="Kalapos B."/>
            <person name="Nelson D.R."/>
            <person name="Li P."/>
            <person name="You F.M."/>
            <person name="Luo M.C."/>
            <person name="Dvorak J."/>
        </authorList>
    </citation>
    <scope>NUCLEOTIDE SEQUENCE [LARGE SCALE GENOMIC DNA]</scope>
    <source>
        <strain evidence="1">cv. AL8/78</strain>
    </source>
</reference>
<dbReference type="Gramene" id="AET6Gv20269100.4">
    <property type="protein sequence ID" value="AET6Gv20269100.4"/>
    <property type="gene ID" value="AET6Gv20269100"/>
</dbReference>
<name>A0A453N844_AEGTS</name>
<dbReference type="Proteomes" id="UP000015105">
    <property type="component" value="Chromosome 6D"/>
</dbReference>
<dbReference type="EnsemblPlants" id="AET6Gv20269100.4">
    <property type="protein sequence ID" value="AET6Gv20269100.4"/>
    <property type="gene ID" value="AET6Gv20269100"/>
</dbReference>